<evidence type="ECO:0000256" key="6">
    <source>
        <dbReference type="ARBA" id="ARBA00022596"/>
    </source>
</evidence>
<comment type="similarity">
    <text evidence="13">Belongs to the NiCoT transporter (TC 2.A.52) family.</text>
</comment>
<evidence type="ECO:0000256" key="14">
    <source>
        <dbReference type="SAM" id="SignalP"/>
    </source>
</evidence>
<keyword evidence="9" id="KW-0406">Ion transport</keyword>
<dbReference type="GO" id="GO:0010045">
    <property type="term" value="P:response to nickel cation"/>
    <property type="evidence" value="ECO:0007669"/>
    <property type="project" value="TreeGrafter"/>
</dbReference>
<evidence type="ECO:0000256" key="2">
    <source>
        <dbReference type="ARBA" id="ARBA00004651"/>
    </source>
</evidence>
<evidence type="ECO:0000256" key="3">
    <source>
        <dbReference type="ARBA" id="ARBA00022426"/>
    </source>
</evidence>
<dbReference type="GO" id="GO:0046583">
    <property type="term" value="F:monoatomic cation efflux transmembrane transporter activity"/>
    <property type="evidence" value="ECO:0007669"/>
    <property type="project" value="TreeGrafter"/>
</dbReference>
<keyword evidence="4 13" id="KW-0813">Transport</keyword>
<evidence type="ECO:0000256" key="8">
    <source>
        <dbReference type="ARBA" id="ARBA00022989"/>
    </source>
</evidence>
<protein>
    <recommendedName>
        <fullName evidence="13">Nickel/cobalt efflux system</fullName>
    </recommendedName>
</protein>
<dbReference type="GO" id="GO:0006824">
    <property type="term" value="P:cobalt ion transport"/>
    <property type="evidence" value="ECO:0007669"/>
    <property type="project" value="UniProtKB-KW"/>
</dbReference>
<dbReference type="PANTHER" id="PTHR40659:SF1">
    <property type="entry name" value="NICKEL_COBALT EFFLUX SYSTEM RCNA"/>
    <property type="match status" value="1"/>
</dbReference>
<evidence type="ECO:0000256" key="4">
    <source>
        <dbReference type="ARBA" id="ARBA00022448"/>
    </source>
</evidence>
<comment type="caution">
    <text evidence="15">The sequence shown here is derived from an EMBL/GenBank/DDBJ whole genome shotgun (WGS) entry which is preliminary data.</text>
</comment>
<gene>
    <name evidence="15" type="ORF">C5689_10165</name>
</gene>
<keyword evidence="7 13" id="KW-0812">Transmembrane</keyword>
<keyword evidence="5" id="KW-1003">Cell membrane</keyword>
<evidence type="ECO:0000256" key="9">
    <source>
        <dbReference type="ARBA" id="ARBA00023065"/>
    </source>
</evidence>
<evidence type="ECO:0000256" key="7">
    <source>
        <dbReference type="ARBA" id="ARBA00022692"/>
    </source>
</evidence>
<evidence type="ECO:0000256" key="11">
    <source>
        <dbReference type="ARBA" id="ARBA00023136"/>
    </source>
</evidence>
<evidence type="ECO:0000256" key="10">
    <source>
        <dbReference type="ARBA" id="ARBA00023112"/>
    </source>
</evidence>
<dbReference type="GO" id="GO:0032025">
    <property type="term" value="P:response to cobalt ion"/>
    <property type="evidence" value="ECO:0007669"/>
    <property type="project" value="TreeGrafter"/>
</dbReference>
<accession>A0A2U1SQS1</accession>
<dbReference type="InterPro" id="IPR011541">
    <property type="entry name" value="Ni/Co_transpt_high_affinity"/>
</dbReference>
<keyword evidence="12" id="KW-0170">Cobalt</keyword>
<dbReference type="Pfam" id="PF03824">
    <property type="entry name" value="NicO"/>
    <property type="match status" value="1"/>
</dbReference>
<feature type="transmembrane region" description="Helical" evidence="13">
    <location>
        <begin position="262"/>
        <end position="291"/>
    </location>
</feature>
<proteinExistence type="inferred from homology"/>
<dbReference type="AlphaFoldDB" id="A0A2U1SQS1"/>
<feature type="transmembrane region" description="Helical" evidence="13">
    <location>
        <begin position="117"/>
        <end position="143"/>
    </location>
</feature>
<evidence type="ECO:0000313" key="15">
    <source>
        <dbReference type="EMBL" id="PWB93950.1"/>
    </source>
</evidence>
<feature type="signal peptide" evidence="14">
    <location>
        <begin position="1"/>
        <end position="29"/>
    </location>
</feature>
<dbReference type="PANTHER" id="PTHR40659">
    <property type="entry name" value="NICKEL/COBALT EFFLUX SYSTEM RCNA"/>
    <property type="match status" value="1"/>
</dbReference>
<comment type="subcellular location">
    <subcellularLocation>
        <location evidence="2 13">Cell membrane</location>
        <topology evidence="2 13">Multi-pass membrane protein</topology>
    </subcellularLocation>
</comment>
<feature type="transmembrane region" description="Helical" evidence="13">
    <location>
        <begin position="235"/>
        <end position="256"/>
    </location>
</feature>
<keyword evidence="6" id="KW-0533">Nickel</keyword>
<dbReference type="GO" id="GO:0005886">
    <property type="term" value="C:plasma membrane"/>
    <property type="evidence" value="ECO:0007669"/>
    <property type="project" value="UniProtKB-SubCell"/>
</dbReference>
<keyword evidence="10" id="KW-0921">Nickel transport</keyword>
<comment type="function">
    <text evidence="1">Efflux system for nickel and cobalt.</text>
</comment>
<dbReference type="RefSeq" id="WP_108917171.1">
    <property type="nucleotide sequence ID" value="NZ_BGJY01000010.1"/>
</dbReference>
<dbReference type="Proteomes" id="UP000245137">
    <property type="component" value="Unassembled WGS sequence"/>
</dbReference>
<comment type="caution">
    <text evidence="13">Lacks conserved residue(s) required for the propagation of feature annotation.</text>
</comment>
<keyword evidence="3" id="KW-0171">Cobalt transport</keyword>
<feature type="chain" id="PRO_5015587851" description="Nickel/cobalt efflux system" evidence="14">
    <location>
        <begin position="30"/>
        <end position="339"/>
    </location>
</feature>
<feature type="transmembrane region" description="Helical" evidence="13">
    <location>
        <begin position="312"/>
        <end position="336"/>
    </location>
</feature>
<name>A0A2U1SQS1_METSR</name>
<reference evidence="15 16" key="1">
    <citation type="journal article" date="2018" name="Appl. Microbiol. Biotechnol.">
        <title>Co-cultivation of the strictly anaerobic methanogen Methanosarcina barkeri with aerobic methanotrophs in an oxygen-limited membrane bioreactor.</title>
        <authorList>
            <person name="In 't Zandt M.H."/>
            <person name="van den Bosch T.J.M."/>
            <person name="Rijkers R."/>
            <person name="van Kessel M.A.H.J."/>
            <person name="Jetten M.S.M."/>
            <person name="Welte C.U."/>
        </authorList>
    </citation>
    <scope>NUCLEOTIDE SEQUENCE [LARGE SCALE GENOMIC DNA]</scope>
    <source>
        <strain evidence="15 16">DSM 17706</strain>
    </source>
</reference>
<evidence type="ECO:0000256" key="1">
    <source>
        <dbReference type="ARBA" id="ARBA00002510"/>
    </source>
</evidence>
<keyword evidence="14" id="KW-0732">Signal</keyword>
<dbReference type="EMBL" id="PUIV01000013">
    <property type="protein sequence ID" value="PWB93950.1"/>
    <property type="molecule type" value="Genomic_DNA"/>
</dbReference>
<evidence type="ECO:0000256" key="13">
    <source>
        <dbReference type="RuleBase" id="RU362101"/>
    </source>
</evidence>
<keyword evidence="11 13" id="KW-0472">Membrane</keyword>
<evidence type="ECO:0000256" key="5">
    <source>
        <dbReference type="ARBA" id="ARBA00022475"/>
    </source>
</evidence>
<keyword evidence="16" id="KW-1185">Reference proteome</keyword>
<dbReference type="GO" id="GO:0015099">
    <property type="term" value="F:nickel cation transmembrane transporter activity"/>
    <property type="evidence" value="ECO:0007669"/>
    <property type="project" value="UniProtKB-UniRule"/>
</dbReference>
<evidence type="ECO:0000256" key="12">
    <source>
        <dbReference type="ARBA" id="ARBA00023285"/>
    </source>
</evidence>
<organism evidence="15 16">
    <name type="scientific">Methylosinus sporium</name>
    <dbReference type="NCBI Taxonomy" id="428"/>
    <lineage>
        <taxon>Bacteria</taxon>
        <taxon>Pseudomonadati</taxon>
        <taxon>Pseudomonadota</taxon>
        <taxon>Alphaproteobacteria</taxon>
        <taxon>Hyphomicrobiales</taxon>
        <taxon>Methylocystaceae</taxon>
        <taxon>Methylosinus</taxon>
    </lineage>
</organism>
<dbReference type="InterPro" id="IPR051224">
    <property type="entry name" value="NiCoT_RcnA"/>
</dbReference>
<keyword evidence="8 13" id="KW-1133">Transmembrane helix</keyword>
<sequence length="339" mass="34169">MRIAPRDCALLLASLAALALLQDAALAQAARHPFAVGPAEGPVGAANGLAGLLLAWQSKFHMQLQSAAKALKTDRFAFATLAAASFAYGVFHAAGPGHGKAVLASYMIANETALKRGLTLAALAALLQGLVAIALVGVAAIVFGVTAQRMTAAATWIETASYVAIAALGARLAYVKGRALIAAMREPAPILAATQRGAFACEAVDDPTHIHGPDCGHVHAIDASRLGTGFRWGDALATVVAAGLRPCSGAILVLVFTLSQGAFMAGAGATLLMSAGTAITTGGLAATAVFAKDFAARLAARKSRRAETLLRSAELLAALLVLAFGLALLLGVSMSVGGA</sequence>
<evidence type="ECO:0000313" key="16">
    <source>
        <dbReference type="Proteomes" id="UP000245137"/>
    </source>
</evidence>
<dbReference type="OrthoDB" id="9812956at2"/>